<protein>
    <recommendedName>
        <fullName evidence="6">UPF3 domain-containing protein</fullName>
    </recommendedName>
</protein>
<dbReference type="InterPro" id="IPR035979">
    <property type="entry name" value="RBD_domain_sf"/>
</dbReference>
<dbReference type="SUPFAM" id="SSF54928">
    <property type="entry name" value="RNA-binding domain, RBD"/>
    <property type="match status" value="1"/>
</dbReference>
<feature type="compositionally biased region" description="Basic and acidic residues" evidence="5">
    <location>
        <begin position="216"/>
        <end position="227"/>
    </location>
</feature>
<keyword evidence="8" id="KW-1185">Reference proteome</keyword>
<name>A0A4U5NCD1_STECR</name>
<feature type="region of interest" description="Disordered" evidence="5">
    <location>
        <begin position="216"/>
        <end position="436"/>
    </location>
</feature>
<sequence>MSSNERGDPKKMSKKAFIPQKNSIKDQSSNQHVKLTKELQEKDKPIKMVLRRLPMEMTWDDLKIQLEPIPEYTYHRFCTADKRLRPNAFTRVYFGFLSQTDAVKFQDRFNGYVFVDKDGFESTGVVEVAPNRDIPETSRAEAKRYDFKVGSMSRDSDFLKFKEEYDKPYVKKKVDFEALLKAVDEKEKNVKDGAIQQTPLTEFIVQKTIDRIKRLAEKKKSREEKFGTYRGARGGRFGRVEGKNVVEPPAAPSVPKEKPPGPSKPVKEVKPSKFEKFDKFDKPRAEPNPNGNRRERRAAAAVERRHAKAALRKETGKKAQEGAGDVAAKPKSAFHVKAEPEEKPSRKILVTVQSSKRRNAANPKPAAELAEGSLGSAPRPSGSRQNTGGSSGAPDGSKRDRPAPNKSIKNKDRPERAIYQPGQRRRGGGAGPNPAP</sequence>
<dbReference type="STRING" id="34508.A0A4U5NCD1"/>
<comment type="subcellular location">
    <subcellularLocation>
        <location evidence="1">Nucleus</location>
    </subcellularLocation>
</comment>
<dbReference type="GO" id="GO:0005737">
    <property type="term" value="C:cytoplasm"/>
    <property type="evidence" value="ECO:0007669"/>
    <property type="project" value="TreeGrafter"/>
</dbReference>
<accession>A0A4U5NCD1</accession>
<gene>
    <name evidence="7" type="ORF">L596_014512</name>
</gene>
<feature type="compositionally biased region" description="Basic and acidic residues" evidence="5">
    <location>
        <begin position="255"/>
        <end position="285"/>
    </location>
</feature>
<comment type="caution">
    <text evidence="7">The sequence shown here is derived from an EMBL/GenBank/DDBJ whole genome shotgun (WGS) entry which is preliminary data.</text>
</comment>
<feature type="region of interest" description="Disordered" evidence="5">
    <location>
        <begin position="1"/>
        <end position="32"/>
    </location>
</feature>
<evidence type="ECO:0000313" key="8">
    <source>
        <dbReference type="Proteomes" id="UP000298663"/>
    </source>
</evidence>
<feature type="compositionally biased region" description="Basic and acidic residues" evidence="5">
    <location>
        <begin position="311"/>
        <end position="320"/>
    </location>
</feature>
<dbReference type="GO" id="GO:0005730">
    <property type="term" value="C:nucleolus"/>
    <property type="evidence" value="ECO:0007669"/>
    <property type="project" value="TreeGrafter"/>
</dbReference>
<evidence type="ECO:0000313" key="7">
    <source>
        <dbReference type="EMBL" id="TKR80438.1"/>
    </source>
</evidence>
<dbReference type="GO" id="GO:0003729">
    <property type="term" value="F:mRNA binding"/>
    <property type="evidence" value="ECO:0007669"/>
    <property type="project" value="TreeGrafter"/>
</dbReference>
<comment type="similarity">
    <text evidence="2">Belongs to the RENT3 family.</text>
</comment>
<dbReference type="GO" id="GO:0000184">
    <property type="term" value="P:nuclear-transcribed mRNA catabolic process, nonsense-mediated decay"/>
    <property type="evidence" value="ECO:0007669"/>
    <property type="project" value="UniProtKB-KW"/>
</dbReference>
<dbReference type="PANTHER" id="PTHR13112">
    <property type="entry name" value="UPF3 REGULATOR OF NONSENSE TRANSCRIPTS-LIKE PROTEIN"/>
    <property type="match status" value="1"/>
</dbReference>
<evidence type="ECO:0000256" key="5">
    <source>
        <dbReference type="SAM" id="MobiDB-lite"/>
    </source>
</evidence>
<feature type="compositionally biased region" description="Polar residues" evidence="5">
    <location>
        <begin position="20"/>
        <end position="32"/>
    </location>
</feature>
<dbReference type="Proteomes" id="UP000298663">
    <property type="component" value="Unassembled WGS sequence"/>
</dbReference>
<feature type="compositionally biased region" description="Basic and acidic residues" evidence="5">
    <location>
        <begin position="1"/>
        <end position="11"/>
    </location>
</feature>
<evidence type="ECO:0000256" key="2">
    <source>
        <dbReference type="ARBA" id="ARBA00005991"/>
    </source>
</evidence>
<dbReference type="InterPro" id="IPR005120">
    <property type="entry name" value="UPF3_dom"/>
</dbReference>
<keyword evidence="3" id="KW-0866">Nonsense-mediated mRNA decay</keyword>
<organism evidence="7 8">
    <name type="scientific">Steinernema carpocapsae</name>
    <name type="common">Entomopathogenic nematode</name>
    <dbReference type="NCBI Taxonomy" id="34508"/>
    <lineage>
        <taxon>Eukaryota</taxon>
        <taxon>Metazoa</taxon>
        <taxon>Ecdysozoa</taxon>
        <taxon>Nematoda</taxon>
        <taxon>Chromadorea</taxon>
        <taxon>Rhabditida</taxon>
        <taxon>Tylenchina</taxon>
        <taxon>Panagrolaimomorpha</taxon>
        <taxon>Strongyloidoidea</taxon>
        <taxon>Steinernematidae</taxon>
        <taxon>Steinernema</taxon>
    </lineage>
</organism>
<proteinExistence type="inferred from homology"/>
<reference evidence="7 8" key="2">
    <citation type="journal article" date="2019" name="G3 (Bethesda)">
        <title>Hybrid Assembly of the Genome of the Entomopathogenic Nematode Steinernema carpocapsae Identifies the X-Chromosome.</title>
        <authorList>
            <person name="Serra L."/>
            <person name="Macchietto M."/>
            <person name="Macias-Munoz A."/>
            <person name="McGill C.J."/>
            <person name="Rodriguez I.M."/>
            <person name="Rodriguez B."/>
            <person name="Murad R."/>
            <person name="Mortazavi A."/>
        </authorList>
    </citation>
    <scope>NUCLEOTIDE SEQUENCE [LARGE SCALE GENOMIC DNA]</scope>
    <source>
        <strain evidence="7 8">ALL</strain>
    </source>
</reference>
<evidence type="ECO:0000256" key="4">
    <source>
        <dbReference type="ARBA" id="ARBA00023242"/>
    </source>
</evidence>
<evidence type="ECO:0000256" key="3">
    <source>
        <dbReference type="ARBA" id="ARBA00023161"/>
    </source>
</evidence>
<dbReference type="InterPro" id="IPR012677">
    <property type="entry name" value="Nucleotide-bd_a/b_plait_sf"/>
</dbReference>
<evidence type="ECO:0000256" key="1">
    <source>
        <dbReference type="ARBA" id="ARBA00004123"/>
    </source>
</evidence>
<dbReference type="GO" id="GO:0045727">
    <property type="term" value="P:positive regulation of translation"/>
    <property type="evidence" value="ECO:0007669"/>
    <property type="project" value="TreeGrafter"/>
</dbReference>
<evidence type="ECO:0000259" key="6">
    <source>
        <dbReference type="Pfam" id="PF03467"/>
    </source>
</evidence>
<feature type="compositionally biased region" description="Basic and acidic residues" evidence="5">
    <location>
        <begin position="396"/>
        <end position="416"/>
    </location>
</feature>
<feature type="domain" description="UPF3" evidence="6">
    <location>
        <begin position="45"/>
        <end position="207"/>
    </location>
</feature>
<dbReference type="Gene3D" id="3.30.70.330">
    <property type="match status" value="1"/>
</dbReference>
<dbReference type="InterPro" id="IPR039722">
    <property type="entry name" value="Upf3"/>
</dbReference>
<keyword evidence="4" id="KW-0539">Nucleus</keyword>
<reference evidence="7 8" key="1">
    <citation type="journal article" date="2015" name="Genome Biol.">
        <title>Comparative genomics of Steinernema reveals deeply conserved gene regulatory networks.</title>
        <authorList>
            <person name="Dillman A.R."/>
            <person name="Macchietto M."/>
            <person name="Porter C.F."/>
            <person name="Rogers A."/>
            <person name="Williams B."/>
            <person name="Antoshechkin I."/>
            <person name="Lee M.M."/>
            <person name="Goodwin Z."/>
            <person name="Lu X."/>
            <person name="Lewis E.E."/>
            <person name="Goodrich-Blair H."/>
            <person name="Stock S.P."/>
            <person name="Adams B.J."/>
            <person name="Sternberg P.W."/>
            <person name="Mortazavi A."/>
        </authorList>
    </citation>
    <scope>NUCLEOTIDE SEQUENCE [LARGE SCALE GENOMIC DNA]</scope>
    <source>
        <strain evidence="7 8">ALL</strain>
    </source>
</reference>
<dbReference type="EMBL" id="AZBU02000004">
    <property type="protein sequence ID" value="TKR80438.1"/>
    <property type="molecule type" value="Genomic_DNA"/>
</dbReference>
<feature type="compositionally biased region" description="Basic and acidic residues" evidence="5">
    <location>
        <begin position="336"/>
        <end position="345"/>
    </location>
</feature>
<dbReference type="AlphaFoldDB" id="A0A4U5NCD1"/>
<dbReference type="PANTHER" id="PTHR13112:SF0">
    <property type="entry name" value="FI21285P1"/>
    <property type="match status" value="1"/>
</dbReference>
<dbReference type="OrthoDB" id="18087at2759"/>
<dbReference type="Pfam" id="PF03467">
    <property type="entry name" value="Smg4_UPF3"/>
    <property type="match status" value="1"/>
</dbReference>